<keyword evidence="4" id="KW-0035">Amyloplast</keyword>
<dbReference type="InterPro" id="IPR013534">
    <property type="entry name" value="Starch_synth_cat_dom"/>
</dbReference>
<dbReference type="Pfam" id="PF00534">
    <property type="entry name" value="Glycos_transf_1"/>
    <property type="match status" value="1"/>
</dbReference>
<dbReference type="InterPro" id="IPR013783">
    <property type="entry name" value="Ig-like_fold"/>
</dbReference>
<keyword evidence="3" id="KW-0808">Transferase</keyword>
<evidence type="ECO:0000259" key="7">
    <source>
        <dbReference type="Pfam" id="PF08323"/>
    </source>
</evidence>
<dbReference type="PANTHER" id="PTHR45825:SF11">
    <property type="entry name" value="ALPHA AMYLASE DOMAIN-CONTAINING PROTEIN"/>
    <property type="match status" value="1"/>
</dbReference>
<evidence type="ECO:0000256" key="1">
    <source>
        <dbReference type="ARBA" id="ARBA00004602"/>
    </source>
</evidence>
<dbReference type="CDD" id="cd03791">
    <property type="entry name" value="GT5_Glycogen_synthase_DULL1-like"/>
    <property type="match status" value="1"/>
</dbReference>
<keyword evidence="2" id="KW-0328">Glycosyltransferase</keyword>
<comment type="caution">
    <text evidence="9">The sequence shown here is derived from an EMBL/GenBank/DDBJ whole genome shotgun (WGS) entry which is preliminary data.</text>
</comment>
<dbReference type="InterPro" id="IPR014756">
    <property type="entry name" value="Ig_E-set"/>
</dbReference>
<reference evidence="9 10" key="1">
    <citation type="journal article" date="2015" name="Sci. Rep.">
        <title>Genome of the facultative scuticociliatosis pathogen Pseudocohnilembus persalinus provides insight into its virulence through horizontal gene transfer.</title>
        <authorList>
            <person name="Xiong J."/>
            <person name="Wang G."/>
            <person name="Cheng J."/>
            <person name="Tian M."/>
            <person name="Pan X."/>
            <person name="Warren A."/>
            <person name="Jiang C."/>
            <person name="Yuan D."/>
            <person name="Miao W."/>
        </authorList>
    </citation>
    <scope>NUCLEOTIDE SEQUENCE [LARGE SCALE GENOMIC DNA]</scope>
    <source>
        <strain evidence="9">36N120E</strain>
    </source>
</reference>
<evidence type="ECO:0000256" key="2">
    <source>
        <dbReference type="ARBA" id="ARBA00022676"/>
    </source>
</evidence>
<protein>
    <submittedName>
        <fullName evidence="9">Immunoglobulin E-set</fullName>
    </submittedName>
</protein>
<feature type="domain" description="Starch synthase catalytic" evidence="7">
    <location>
        <begin position="1289"/>
        <end position="1522"/>
    </location>
</feature>
<dbReference type="Gene3D" id="2.60.40.10">
    <property type="entry name" value="Immunoglobulins"/>
    <property type="match status" value="1"/>
</dbReference>
<evidence type="ECO:0000259" key="8">
    <source>
        <dbReference type="Pfam" id="PF16561"/>
    </source>
</evidence>
<dbReference type="OrthoDB" id="10263625at2759"/>
<dbReference type="InterPro" id="IPR032640">
    <property type="entry name" value="AMPK1_CBM"/>
</dbReference>
<sequence>MDHQQKESKVLFQFSLDLTLINILREFKHQNHSYQQGFIEKLYHLLSFFQSNQDSEIFDQYSTEKNQVSLKEIVLQTHIIFSSIDNLQELTTFLKDQTTISPINVKYANSTNILSVHSLKDLKSSLNHEYLNKLQGQLKPNYLKNFKVQLLEDSIEEVQIIPKEERQGLQLSYEHHGTLDNDSKEFEGQVKAENLQEKTDLSIKKKDEKEKENQNLGDYVLNLPYNYCSISFGSKGKLDLYETSYVCKKLNQQFDLYLHHIIFGFLRYEPEELILRQNIKNYNLNYSNQFLEICNANLDFKFDKETYKNYRNQLVSFRHKPGSSNEEYIQIKNKVGQFIQQIQTLIQNFIVCRNLEQQHYIEKMLIGMLGHPIKELRDAAVIALNIIYDGIDWQINGAMTVKVSNVGRKFQINYLVEAQYDKDIYIQLKSNIFVRNCKQSITSLHKPQIKEFQIVKGRRFVHVSIDLGRFQRCGFYDWRLIKIGEYNVSPMYKVTESENDLLTQEVKGRFIVHPQITRDLQCHEVFIDLQNGVQDEKSGRLTVRGNFKTITEALPEYKQRGVNCIYLMGALERDNGFQVQAGGLNQHNYHILRPDASPLAVTARDYPNSMMGGKEGFKEMTKKAQELGIKLVIDSLTRISSSRMHKKYRKYLLSHLDEQGKLMNVFGTDGRSMFFEDTCMLNYRKKKCWDMFLEEVVNFTENFHTQGIHLDNGQSWPQIFELDEEELYRKEVDGSEAYSEKEIFEGSVVKIGTESGYWGSTVRDSLPNPFLIKLCRHLWSQFPDFLIISEVWGSMGGFEDSREYTVIESGPIPRLFKFPLAIAQFFGKSVKKDGTISYLKERKNVSYFKKWYENFLNALPEGSNIIQSTTYHTLPYPALLYKRGTWAAVDLFFFFPDIPMTFIGEKEGKATKIKATNFFQTLKLEKQQVNEIEPEDSSSQGPDSPKSQSSLSNSMLLSSSSFAQNKQQKNYQRVDSAFFQTHGLDQPTQPVKKLGRTGSYVQLADVTQSNYEELNLVSQEGWGFIESLKGIKFHYEHRRNLRKTLRPLTRGQFIPLICELQFDSSTLHSHVLTFARYTKMETIIVGINFNDGPIVGKINFENLHKYFPDHKESDIVVELRYLIQENATPMFNVFFISELLDERFEIQLNGFESNLISFKVLEGTQENIQLAKDHSYQRLILNMKNEIPHEIQSNYTAMQLYQLVQKTNNLQEFIDGFSYLYLKYYKNLNLSNLISIMKPFKTDYISKNKIYAFFNELIKLKQIIPQIESKIPVYSDIKKMLEGNILGPICIATPEYGKYTKTGGLGVMTDELSRGLAELGEEVYVITPYYEDKRKKNPDMLEKDGIKYVRNHDFWIGGHKFVVGIFYGKVNGVHMYFLTNTELFPSAFCGEEANYITKQLVLYARSCLQILCDIKVIPSIIVTNDWFSGLIPAYVKNNTYGTIFQGTKIFHIAHNLDESYEGRMWPKHGEDYLQWLHELPYDLLVDRTWEKTIINPSRCAFLCCDNWGTVSHSYKYELLTKSPLRFILGNKPNAFSFPNGLNKQERLNMIIEKTGNDHLKAKENLQKKYFGMPKLNNKIPLFGFVGRITEQKGVHLILDGMHQLIQDTNYKVQIILGGMANEKEPYAKECAEKIRILRQQYPNNFWGDPDLFFKDGPMLNSGCDFGLMPSKFEPGGIVQHEFFVASTPVVATKTGGLQDTVYEYNTQTMKGTGFVFSEHTWFHMVQAIKRAIKVFKDTKQYQQLRKNAFEGTIDVSDVSRAYAIEFYRMFNKNFLDQDLLKKLALDMNKTFVLEQYKPRSLIKKQKGIVLNKELIIKSRFQRLLDTQLSEHKQIHFKFKPPKGTFPRIVQIIGSFDDWNTTYDLKYDQFSREWKISLKLKPSDYQYKYKIDDVWMINPDEPQDQDQFMNINNVIRYEQFLAKPVHHKNSTHETLRKTSSNN</sequence>
<dbReference type="Pfam" id="PF08323">
    <property type="entry name" value="Glyco_transf_5"/>
    <property type="match status" value="1"/>
</dbReference>
<accession>A0A0V0QQ74</accession>
<name>A0A0V0QQ74_PSEPJ</name>
<feature type="domain" description="Glycosyl transferase family 1" evidence="6">
    <location>
        <begin position="1574"/>
        <end position="1749"/>
    </location>
</feature>
<dbReference type="Proteomes" id="UP000054937">
    <property type="component" value="Unassembled WGS sequence"/>
</dbReference>
<keyword evidence="4" id="KW-0934">Plastid</keyword>
<evidence type="ECO:0000259" key="6">
    <source>
        <dbReference type="Pfam" id="PF00534"/>
    </source>
</evidence>
<dbReference type="GO" id="GO:0016757">
    <property type="term" value="F:glycosyltransferase activity"/>
    <property type="evidence" value="ECO:0007669"/>
    <property type="project" value="UniProtKB-KW"/>
</dbReference>
<feature type="domain" description="AMP-activated protein kinase glycogen-binding" evidence="8">
    <location>
        <begin position="1849"/>
        <end position="1915"/>
    </location>
</feature>
<dbReference type="SUPFAM" id="SSF51445">
    <property type="entry name" value="(Trans)glycosidases"/>
    <property type="match status" value="1"/>
</dbReference>
<comment type="subcellular location">
    <subcellularLocation>
        <location evidence="1">Plastid</location>
        <location evidence="1">Amyloplast</location>
    </subcellularLocation>
</comment>
<feature type="region of interest" description="Disordered" evidence="5">
    <location>
        <begin position="929"/>
        <end position="952"/>
    </location>
</feature>
<evidence type="ECO:0000256" key="3">
    <source>
        <dbReference type="ARBA" id="ARBA00022679"/>
    </source>
</evidence>
<keyword evidence="10" id="KW-1185">Reference proteome</keyword>
<dbReference type="Gene3D" id="3.20.20.80">
    <property type="entry name" value="Glycosidases"/>
    <property type="match status" value="1"/>
</dbReference>
<evidence type="ECO:0000256" key="5">
    <source>
        <dbReference type="SAM" id="MobiDB-lite"/>
    </source>
</evidence>
<dbReference type="OMA" id="EDASYVM"/>
<evidence type="ECO:0000313" key="10">
    <source>
        <dbReference type="Proteomes" id="UP000054937"/>
    </source>
</evidence>
<dbReference type="PANTHER" id="PTHR45825">
    <property type="entry name" value="GRANULE-BOUND STARCH SYNTHASE 1, CHLOROPLASTIC/AMYLOPLASTIC"/>
    <property type="match status" value="1"/>
</dbReference>
<dbReference type="InterPro" id="IPR017853">
    <property type="entry name" value="GH"/>
</dbReference>
<evidence type="ECO:0000313" key="9">
    <source>
        <dbReference type="EMBL" id="KRX04160.1"/>
    </source>
</evidence>
<organism evidence="9 10">
    <name type="scientific">Pseudocohnilembus persalinus</name>
    <name type="common">Ciliate</name>
    <dbReference type="NCBI Taxonomy" id="266149"/>
    <lineage>
        <taxon>Eukaryota</taxon>
        <taxon>Sar</taxon>
        <taxon>Alveolata</taxon>
        <taxon>Ciliophora</taxon>
        <taxon>Intramacronucleata</taxon>
        <taxon>Oligohymenophorea</taxon>
        <taxon>Scuticociliatia</taxon>
        <taxon>Philasterida</taxon>
        <taxon>Pseudocohnilembidae</taxon>
        <taxon>Pseudocohnilembus</taxon>
    </lineage>
</organism>
<evidence type="ECO:0000256" key="4">
    <source>
        <dbReference type="ARBA" id="ARBA00023234"/>
    </source>
</evidence>
<proteinExistence type="predicted"/>
<dbReference type="Gene3D" id="3.40.50.2000">
    <property type="entry name" value="Glycogen Phosphorylase B"/>
    <property type="match status" value="2"/>
</dbReference>
<dbReference type="SUPFAM" id="SSF53756">
    <property type="entry name" value="UDP-Glycosyltransferase/glycogen phosphorylase"/>
    <property type="match status" value="1"/>
</dbReference>
<dbReference type="CDD" id="cd02859">
    <property type="entry name" value="E_set_AMPKbeta_like_N"/>
    <property type="match status" value="1"/>
</dbReference>
<dbReference type="EMBL" id="LDAU01000120">
    <property type="protein sequence ID" value="KRX04160.1"/>
    <property type="molecule type" value="Genomic_DNA"/>
</dbReference>
<dbReference type="Pfam" id="PF16561">
    <property type="entry name" value="AMPK1_CBM"/>
    <property type="match status" value="1"/>
</dbReference>
<dbReference type="InterPro" id="IPR001296">
    <property type="entry name" value="Glyco_trans_1"/>
</dbReference>
<gene>
    <name evidence="9" type="ORF">PPERSA_11284</name>
</gene>
<dbReference type="InParanoid" id="A0A0V0QQ74"/>
<dbReference type="SUPFAM" id="SSF81296">
    <property type="entry name" value="E set domains"/>
    <property type="match status" value="1"/>
</dbReference>